<feature type="transmembrane region" description="Helical" evidence="1">
    <location>
        <begin position="1011"/>
        <end position="1031"/>
    </location>
</feature>
<evidence type="ECO:0000259" key="2">
    <source>
        <dbReference type="PROSITE" id="PS50112"/>
    </source>
</evidence>
<organism evidence="3 4">
    <name type="scientific">Stylonychia lemnae</name>
    <name type="common">Ciliate</name>
    <dbReference type="NCBI Taxonomy" id="5949"/>
    <lineage>
        <taxon>Eukaryota</taxon>
        <taxon>Sar</taxon>
        <taxon>Alveolata</taxon>
        <taxon>Ciliophora</taxon>
        <taxon>Intramacronucleata</taxon>
        <taxon>Spirotrichea</taxon>
        <taxon>Stichotrichia</taxon>
        <taxon>Sporadotrichida</taxon>
        <taxon>Oxytrichidae</taxon>
        <taxon>Stylonychinae</taxon>
        <taxon>Stylonychia</taxon>
    </lineage>
</organism>
<dbReference type="PROSITE" id="PS50112">
    <property type="entry name" value="PAS"/>
    <property type="match status" value="1"/>
</dbReference>
<dbReference type="Proteomes" id="UP000039865">
    <property type="component" value="Unassembled WGS sequence"/>
</dbReference>
<dbReference type="InterPro" id="IPR035965">
    <property type="entry name" value="PAS-like_dom_sf"/>
</dbReference>
<keyword evidence="1" id="KW-0472">Membrane</keyword>
<feature type="transmembrane region" description="Helical" evidence="1">
    <location>
        <begin position="581"/>
        <end position="600"/>
    </location>
</feature>
<feature type="transmembrane region" description="Helical" evidence="1">
    <location>
        <begin position="788"/>
        <end position="815"/>
    </location>
</feature>
<dbReference type="InterPro" id="IPR052994">
    <property type="entry name" value="Tiny_macrocysts_regulators"/>
</dbReference>
<keyword evidence="1" id="KW-0812">Transmembrane</keyword>
<dbReference type="InterPro" id="IPR000014">
    <property type="entry name" value="PAS"/>
</dbReference>
<dbReference type="Gene3D" id="3.30.450.20">
    <property type="entry name" value="PAS domain"/>
    <property type="match status" value="1"/>
</dbReference>
<protein>
    <submittedName>
        <fullName evidence="3">Pas domain s-box family protein</fullName>
    </submittedName>
</protein>
<dbReference type="Pfam" id="PF25474">
    <property type="entry name" value="TPR_TmcB"/>
    <property type="match status" value="1"/>
</dbReference>
<proteinExistence type="predicted"/>
<accession>A0A078AV41</accession>
<keyword evidence="1" id="KW-1133">Transmembrane helix</keyword>
<sequence length="1303" mass="152774">MYIKHIVTCQNSRCICKKSELDQEYQLFNFGHKKHVEMNSTLRSDENSQQTLKIDLDDNFDEQHHQDRNTQRNLILLKLLLSKSKLGSLNKTTRYLEIYINLVIFNKLYSSYYKLLKLKSKNQSSEEKFNYFYLKNLAQIMIKDHERAIRKDMFDIDKSINLEREFQEYKKVVQDTTILVERFWRTLTKSDYEIGTLLHLGQKIVDSYLQTKKLYDSIYVMKPDFKEVVQLHMNFNIDVMNFEIEGMNLQNIIKNLQQKMMITRQSIYIKNQEQVGIVLVSGSQQKRNKVVLVNEVICQYTGIPQQTIIGKNINYLMPKVVAQYHDQILQKFLTENHGRHLSSVLPRVWIKKENQCIIPCRIDIQTCVSDQHGLIIVGFVTFNIEIQTENMNCKSNEAFVVITDEEGYAENVCDNFMDRFLSKDQFAIDDSKINIREIIQINPSTTKKQLKQGVKLQMLSELSDHKLKDPSSKAKDLQAMVLMNEYRLPNKVRFREYVFFEIESSKDERDLVYMMKSMDTKGLSKRQNQLSQEFNELDQIIIDNNNPSSESGSSKSNQVLNFKGAIDFNQTPKSLSNLRKAIVIFFCILIGTSFSVLGVTQVQNKQFIEDSAIVEASISLGGILAYSRLVFRILLLYQRDQNVSDRFDFNYLQSLLEDQYKQLQKQIYIVLDDKNYVENELVDFMTKDNVMIQEMQADGKIFWTKKKFTIAIQQYMTKMQSFITIDKQSFINEMKNYKIKDAQTSPTLNQRNAYFIIINGMYDLRSFSLQMSDLFVEQSQSKEDIHDMTVLIITMSCVAVTFISSIALVPVTFTLDIEQEEIVKQWMNISTDTKNDVIARIDKFLSQSNQEFKDKQKPSDYQNYETNFRSLNEVNSSYRLGDNDMNIIQLDLQKRNGRPSPKTIKNQLTPPLFSSLSNKFIIHTANIIKQIKELPEDSPTESKEAASDQMGVRRDNFTFSGMLINQNNQSQQQIQTANQNTEQNLAETKLQRRFQKYQLKSIYRVKKIKKIFLIFSFATIILGFYLSFYFISSMVFSSAKDSFNYLKTANRRAPCISNIYQFLIETYTQNQTIRIGYSNETVANHAQNACQVFEQKLQSYQTSVPVQLKEITNQIKIINSDKFCQAVFSKDQSLLQECSTFRKGLLNLGLANTFNALYYYIYSELIIFDSFELKPWKRNIQFLDEHSYDKLTMDYIYMILKFILPAANDLSQKFEKSLQNFMDHQIQIFVIVFCFFLIFLLGSLIFSLGKMIAYLKKEVFRTRVLVKIIPAEELIDMHKRDRRKQNQRFIKSQEFHKPQPNQI</sequence>
<reference evidence="3 4" key="1">
    <citation type="submission" date="2014-06" db="EMBL/GenBank/DDBJ databases">
        <authorList>
            <person name="Swart Estienne"/>
        </authorList>
    </citation>
    <scope>NUCLEOTIDE SEQUENCE [LARGE SCALE GENOMIC DNA]</scope>
    <source>
        <strain evidence="3 4">130c</strain>
    </source>
</reference>
<feature type="transmembrane region" description="Helical" evidence="1">
    <location>
        <begin position="1226"/>
        <end position="1248"/>
    </location>
</feature>
<keyword evidence="4" id="KW-1185">Reference proteome</keyword>
<dbReference type="InterPro" id="IPR057352">
    <property type="entry name" value="TPR_TmcB/C"/>
</dbReference>
<name>A0A078AV41_STYLE</name>
<dbReference type="EMBL" id="CCKQ01013455">
    <property type="protein sequence ID" value="CDW85117.1"/>
    <property type="molecule type" value="Genomic_DNA"/>
</dbReference>
<evidence type="ECO:0000256" key="1">
    <source>
        <dbReference type="SAM" id="Phobius"/>
    </source>
</evidence>
<dbReference type="PANTHER" id="PTHR31600:SF2">
    <property type="entry name" value="GAMETE ENRICHED GENE 10 PROTEIN-RELATED"/>
    <property type="match status" value="1"/>
</dbReference>
<evidence type="ECO:0000313" key="3">
    <source>
        <dbReference type="EMBL" id="CDW85117.1"/>
    </source>
</evidence>
<dbReference type="PANTHER" id="PTHR31600">
    <property type="entry name" value="TINY MACROCYSTS PROTEIN B-RELATED"/>
    <property type="match status" value="1"/>
</dbReference>
<evidence type="ECO:0000313" key="4">
    <source>
        <dbReference type="Proteomes" id="UP000039865"/>
    </source>
</evidence>
<feature type="domain" description="PAS" evidence="2">
    <location>
        <begin position="289"/>
        <end position="336"/>
    </location>
</feature>
<dbReference type="SUPFAM" id="SSF55785">
    <property type="entry name" value="PYP-like sensor domain (PAS domain)"/>
    <property type="match status" value="1"/>
</dbReference>
<dbReference type="InParanoid" id="A0A078AV41"/>
<gene>
    <name evidence="3" type="primary">Contig18705.g19869</name>
    <name evidence="3" type="ORF">STYLEM_14187</name>
</gene>
<dbReference type="CDD" id="cd00130">
    <property type="entry name" value="PAS"/>
    <property type="match status" value="1"/>
</dbReference>